<reference evidence="1" key="1">
    <citation type="submission" date="2022-05" db="EMBL/GenBank/DDBJ databases">
        <title>Halomonas geminus sp. nov. and Halomonas llamarensis sp. nov. isolated from high-altitude salars of the Atacama Desert.</title>
        <authorList>
            <person name="Hintersatz C."/>
            <person name="Rojas L.A."/>
            <person name="Wei T.-S."/>
            <person name="Kutschke S."/>
            <person name="Lehmann F."/>
            <person name="Jain R."/>
            <person name="Pollmann K."/>
        </authorList>
    </citation>
    <scope>NUCLEOTIDE SEQUENCE</scope>
    <source>
        <strain evidence="1">ATCHA</strain>
    </source>
</reference>
<dbReference type="EMBL" id="JAMJPJ010000018">
    <property type="protein sequence ID" value="MCL7930565.1"/>
    <property type="molecule type" value="Genomic_DNA"/>
</dbReference>
<evidence type="ECO:0000313" key="1">
    <source>
        <dbReference type="EMBL" id="MCL7930565.1"/>
    </source>
</evidence>
<name>A0ABT0SRW1_9GAMM</name>
<gene>
    <name evidence="1" type="ORF">M8006_11375</name>
</gene>
<organism evidence="1 2">
    <name type="scientific">Halomonas llamarensis</name>
    <dbReference type="NCBI Taxonomy" id="2945104"/>
    <lineage>
        <taxon>Bacteria</taxon>
        <taxon>Pseudomonadati</taxon>
        <taxon>Pseudomonadota</taxon>
        <taxon>Gammaproteobacteria</taxon>
        <taxon>Oceanospirillales</taxon>
        <taxon>Halomonadaceae</taxon>
        <taxon>Halomonas</taxon>
    </lineage>
</organism>
<evidence type="ECO:0000313" key="2">
    <source>
        <dbReference type="Proteomes" id="UP001165308"/>
    </source>
</evidence>
<keyword evidence="2" id="KW-1185">Reference proteome</keyword>
<comment type="caution">
    <text evidence="1">The sequence shown here is derived from an EMBL/GenBank/DDBJ whole genome shotgun (WGS) entry which is preliminary data.</text>
</comment>
<protein>
    <submittedName>
        <fullName evidence="1">VRR-NUC domain-containing protein</fullName>
    </submittedName>
</protein>
<dbReference type="Proteomes" id="UP001165308">
    <property type="component" value="Unassembled WGS sequence"/>
</dbReference>
<accession>A0ABT0SRW1</accession>
<proteinExistence type="predicted"/>
<dbReference type="RefSeq" id="WP_250082258.1">
    <property type="nucleotide sequence ID" value="NZ_JAMJPJ010000018.1"/>
</dbReference>
<sequence>MSGTSAQACPMDDDIESRLAIVCSFVCTCNKVPNRGRNGINLKQSCVDRGLQQLNETCDTGIRVQVPYYMGDSPPSPLLVKDGEGQETTAAIPSFGHAINRIRKIKRDRARGILLTESAKNRVEGYTRGDMRLPDAVVMRDPNGKPTQDNLLGVIEVKFPPDDWGDGQEKAYERIAGGEDKLKLLTPDRCGCKGPLQTEYAPETQPATETYRDRLEERGISWGAIGAGVALVALGGAATYFSGGLGAALGQQAARQGGGHGSRRPWCGCGSGLVIT</sequence>